<keyword evidence="2" id="KW-0004">4Fe-4S</keyword>
<keyword evidence="5" id="KW-0249">Electron transport</keyword>
<dbReference type="Gene3D" id="3.30.70.20">
    <property type="match status" value="1"/>
</dbReference>
<feature type="domain" description="4Fe-4S ferredoxin-type" evidence="8">
    <location>
        <begin position="1"/>
        <end position="30"/>
    </location>
</feature>
<organism evidence="9 10">
    <name type="scientific">Pseudomonas capeferrum</name>
    <dbReference type="NCBI Taxonomy" id="1495066"/>
    <lineage>
        <taxon>Bacteria</taxon>
        <taxon>Pseudomonadati</taxon>
        <taxon>Pseudomonadota</taxon>
        <taxon>Gammaproteobacteria</taxon>
        <taxon>Pseudomonadales</taxon>
        <taxon>Pseudomonadaceae</taxon>
        <taxon>Pseudomonas</taxon>
    </lineage>
</organism>
<accession>A0ABY7R2Q3</accession>
<dbReference type="PROSITE" id="PS51379">
    <property type="entry name" value="4FE4S_FER_2"/>
    <property type="match status" value="2"/>
</dbReference>
<dbReference type="InterPro" id="IPR017896">
    <property type="entry name" value="4Fe4S_Fe-S-bd"/>
</dbReference>
<dbReference type="InterPro" id="IPR050572">
    <property type="entry name" value="Fe-S_Ferredoxin"/>
</dbReference>
<keyword evidence="1" id="KW-0813">Transport</keyword>
<dbReference type="EMBL" id="CP116669">
    <property type="protein sequence ID" value="WCH98032.1"/>
    <property type="molecule type" value="Genomic_DNA"/>
</dbReference>
<sequence length="106" mass="11729">MIELISTSLCIACDRCVEVCPTQVFDAVDGGIPSIARPDNCQTCFMCELYCPVDAMYVHPFADQHVVVIEEQTTLGGYAKELGWKCSKPGGTENDQTHHLFEMGIR</sequence>
<name>A0ABY7R2Q3_9PSED</name>
<evidence type="ECO:0000256" key="3">
    <source>
        <dbReference type="ARBA" id="ARBA00022723"/>
    </source>
</evidence>
<evidence type="ECO:0000256" key="1">
    <source>
        <dbReference type="ARBA" id="ARBA00022448"/>
    </source>
</evidence>
<dbReference type="RefSeq" id="WP_047583112.1">
    <property type="nucleotide sequence ID" value="NZ_CP116669.1"/>
</dbReference>
<dbReference type="InterPro" id="IPR017900">
    <property type="entry name" value="4Fe4S_Fe_S_CS"/>
</dbReference>
<keyword evidence="3" id="KW-0479">Metal-binding</keyword>
<evidence type="ECO:0000256" key="5">
    <source>
        <dbReference type="ARBA" id="ARBA00022982"/>
    </source>
</evidence>
<protein>
    <submittedName>
        <fullName evidence="9">Ferredoxin family protein</fullName>
    </submittedName>
</protein>
<keyword evidence="6" id="KW-0408">Iron</keyword>
<dbReference type="SUPFAM" id="SSF54862">
    <property type="entry name" value="4Fe-4S ferredoxins"/>
    <property type="match status" value="1"/>
</dbReference>
<keyword evidence="4" id="KW-0677">Repeat</keyword>
<evidence type="ECO:0000313" key="10">
    <source>
        <dbReference type="Proteomes" id="UP001214301"/>
    </source>
</evidence>
<dbReference type="PANTHER" id="PTHR43687:SF6">
    <property type="entry name" value="L-ASPARTATE SEMIALDEHYDE SULFURTRANSFERASE IRON-SULFUR SUBUNIT"/>
    <property type="match status" value="1"/>
</dbReference>
<evidence type="ECO:0000313" key="9">
    <source>
        <dbReference type="EMBL" id="WCH98032.1"/>
    </source>
</evidence>
<evidence type="ECO:0000256" key="4">
    <source>
        <dbReference type="ARBA" id="ARBA00022737"/>
    </source>
</evidence>
<evidence type="ECO:0000259" key="8">
    <source>
        <dbReference type="PROSITE" id="PS51379"/>
    </source>
</evidence>
<proteinExistence type="predicted"/>
<dbReference type="Pfam" id="PF13187">
    <property type="entry name" value="Fer4_9"/>
    <property type="match status" value="1"/>
</dbReference>
<keyword evidence="10" id="KW-1185">Reference proteome</keyword>
<dbReference type="PROSITE" id="PS00198">
    <property type="entry name" value="4FE4S_FER_1"/>
    <property type="match status" value="2"/>
</dbReference>
<dbReference type="PANTHER" id="PTHR43687">
    <property type="entry name" value="ADENYLYLSULFATE REDUCTASE, BETA SUBUNIT"/>
    <property type="match status" value="1"/>
</dbReference>
<reference evidence="9 10" key="1">
    <citation type="journal article" date="2020" name="Front. Microbiol.">
        <title>Toward Biorecycling: Isolation of a Soil Bacterium That Grows on a Polyurethane Oligomer and Monomer.</title>
        <authorList>
            <person name="Espinosa M.J.C."/>
            <person name="Blanco A.C."/>
            <person name="Schmidgall T."/>
            <person name="Atanasoff-Kardjalieff A.K."/>
            <person name="Kappelmeyer U."/>
            <person name="Tischler D."/>
            <person name="Pieper D.H."/>
            <person name="Heipieper H.J."/>
            <person name="Eberlein C."/>
        </authorList>
    </citation>
    <scope>NUCLEOTIDE SEQUENCE [LARGE SCALE GENOMIC DNA]</scope>
    <source>
        <strain evidence="9 10">TDA1</strain>
    </source>
</reference>
<keyword evidence="7" id="KW-0411">Iron-sulfur</keyword>
<evidence type="ECO:0000256" key="2">
    <source>
        <dbReference type="ARBA" id="ARBA00022485"/>
    </source>
</evidence>
<evidence type="ECO:0000256" key="7">
    <source>
        <dbReference type="ARBA" id="ARBA00023014"/>
    </source>
</evidence>
<evidence type="ECO:0000256" key="6">
    <source>
        <dbReference type="ARBA" id="ARBA00023004"/>
    </source>
</evidence>
<feature type="domain" description="4Fe-4S ferredoxin-type" evidence="8">
    <location>
        <begin position="31"/>
        <end position="61"/>
    </location>
</feature>
<gene>
    <name evidence="9" type="ORF">PMC74_14705</name>
</gene>
<dbReference type="Proteomes" id="UP001214301">
    <property type="component" value="Chromosome"/>
</dbReference>